<evidence type="ECO:0000256" key="1">
    <source>
        <dbReference type="SAM" id="SignalP"/>
    </source>
</evidence>
<dbReference type="AlphaFoldDB" id="A0A2M9CRU2"/>
<evidence type="ECO:0000313" key="2">
    <source>
        <dbReference type="EMBL" id="PJJ74609.1"/>
    </source>
</evidence>
<keyword evidence="1" id="KW-0732">Signal</keyword>
<dbReference type="RefSeq" id="WP_100313317.1">
    <property type="nucleotide sequence ID" value="NZ_PGFG01000001.1"/>
</dbReference>
<feature type="signal peptide" evidence="1">
    <location>
        <begin position="1"/>
        <end position="16"/>
    </location>
</feature>
<proteinExistence type="predicted"/>
<protein>
    <submittedName>
        <fullName evidence="2">Uncharacterized protein</fullName>
    </submittedName>
</protein>
<comment type="caution">
    <text evidence="2">The sequence shown here is derived from an EMBL/GenBank/DDBJ whole genome shotgun (WGS) entry which is preliminary data.</text>
</comment>
<organism evidence="2 3">
    <name type="scientific">Thermoflavifilum aggregans</name>
    <dbReference type="NCBI Taxonomy" id="454188"/>
    <lineage>
        <taxon>Bacteria</taxon>
        <taxon>Pseudomonadati</taxon>
        <taxon>Bacteroidota</taxon>
        <taxon>Chitinophagia</taxon>
        <taxon>Chitinophagales</taxon>
        <taxon>Chitinophagaceae</taxon>
        <taxon>Thermoflavifilum</taxon>
    </lineage>
</organism>
<reference evidence="2 3" key="1">
    <citation type="submission" date="2017-11" db="EMBL/GenBank/DDBJ databases">
        <title>Genomic Encyclopedia of Archaeal and Bacterial Type Strains, Phase II (KMG-II): From Individual Species to Whole Genera.</title>
        <authorList>
            <person name="Goeker M."/>
        </authorList>
    </citation>
    <scope>NUCLEOTIDE SEQUENCE [LARGE SCALE GENOMIC DNA]</scope>
    <source>
        <strain evidence="2 3">DSM 27268</strain>
    </source>
</reference>
<feature type="chain" id="PRO_5014631120" evidence="1">
    <location>
        <begin position="17"/>
        <end position="259"/>
    </location>
</feature>
<dbReference type="OrthoDB" id="666482at2"/>
<gene>
    <name evidence="2" type="ORF">BXY57_0170</name>
</gene>
<keyword evidence="3" id="KW-1185">Reference proteome</keyword>
<sequence length="259" mass="28603">MKAFVFTSCLALLALAFYTGCKKELSLELRSPIDSMDTTGGSQPVDTAQDSLNYQPTSAGSYWYYYPSNNSSQLFLSVISSNKDTSFHGHSYHIFTFNFSGNSTEGYMRREGNAYYAAGGLFSAASFVSSVSGSLPQPMLDSLQYAEVLYLRSDLPDGSSWTQTQDFTYQSSSVQVELKLNFNFSIQSHTANMLLQNQAFSKVITENMTVQVQMLVNGVTLYNQAFTSTILAANKVGIISFTSLDGTGQEIDLYNYQIN</sequence>
<evidence type="ECO:0000313" key="3">
    <source>
        <dbReference type="Proteomes" id="UP000230000"/>
    </source>
</evidence>
<name>A0A2M9CRU2_9BACT</name>
<accession>A0A2M9CRU2</accession>
<dbReference type="EMBL" id="PGFG01000001">
    <property type="protein sequence ID" value="PJJ74609.1"/>
    <property type="molecule type" value="Genomic_DNA"/>
</dbReference>
<dbReference type="Proteomes" id="UP000230000">
    <property type="component" value="Unassembled WGS sequence"/>
</dbReference>